<dbReference type="PANTHER" id="PTHR11908:SF132">
    <property type="entry name" value="ALDEHYDE OXIDASE 1-RELATED"/>
    <property type="match status" value="1"/>
</dbReference>
<dbReference type="InterPro" id="IPR036856">
    <property type="entry name" value="Ald_Oxase/Xan_DH_a/b_sf"/>
</dbReference>
<dbReference type="RefSeq" id="WP_185778843.1">
    <property type="nucleotide sequence ID" value="NZ_JACJUU010000002.1"/>
</dbReference>
<dbReference type="InterPro" id="IPR008274">
    <property type="entry name" value="AldOxase/xan_DH_MoCoBD1"/>
</dbReference>
<dbReference type="Pfam" id="PF02738">
    <property type="entry name" value="MoCoBD_1"/>
    <property type="match status" value="1"/>
</dbReference>
<dbReference type="Gene3D" id="3.30.365.10">
    <property type="entry name" value="Aldehyde oxidase/xanthine dehydrogenase, molybdopterin binding domain"/>
    <property type="match status" value="4"/>
</dbReference>
<protein>
    <submittedName>
        <fullName evidence="5">Xanthine dehydrogenase family protein molybdopterin-binding subunit</fullName>
    </submittedName>
</protein>
<dbReference type="AlphaFoldDB" id="A0A842HQB8"/>
<dbReference type="GO" id="GO:0005506">
    <property type="term" value="F:iron ion binding"/>
    <property type="evidence" value="ECO:0007669"/>
    <property type="project" value="InterPro"/>
</dbReference>
<dbReference type="InterPro" id="IPR037165">
    <property type="entry name" value="AldOxase/xan_DH_Mopterin-bd_sf"/>
</dbReference>
<dbReference type="Gene3D" id="3.90.1170.50">
    <property type="entry name" value="Aldehyde oxidase/xanthine dehydrogenase, a/b hammerhead"/>
    <property type="match status" value="1"/>
</dbReference>
<feature type="domain" description="Aldehyde oxidase/xanthine dehydrogenase a/b hammerhead" evidence="4">
    <location>
        <begin position="30"/>
        <end position="139"/>
    </location>
</feature>
<evidence type="ECO:0000313" key="5">
    <source>
        <dbReference type="EMBL" id="MBC2769045.1"/>
    </source>
</evidence>
<comment type="caution">
    <text evidence="5">The sequence shown here is derived from an EMBL/GenBank/DDBJ whole genome shotgun (WGS) entry which is preliminary data.</text>
</comment>
<gene>
    <name evidence="5" type="ORF">GTU67_03835</name>
</gene>
<organism evidence="5 6">
    <name type="scientific">Pusillimonas minor</name>
    <dbReference type="NCBI Taxonomy" id="2697024"/>
    <lineage>
        <taxon>Bacteria</taxon>
        <taxon>Pseudomonadati</taxon>
        <taxon>Pseudomonadota</taxon>
        <taxon>Betaproteobacteria</taxon>
        <taxon>Burkholderiales</taxon>
        <taxon>Alcaligenaceae</taxon>
        <taxon>Pusillimonas</taxon>
    </lineage>
</organism>
<dbReference type="Pfam" id="PF01315">
    <property type="entry name" value="Ald_Xan_dh_C"/>
    <property type="match status" value="1"/>
</dbReference>
<evidence type="ECO:0000256" key="2">
    <source>
        <dbReference type="ARBA" id="ARBA00023002"/>
    </source>
</evidence>
<name>A0A842HQB8_9BURK</name>
<dbReference type="PANTHER" id="PTHR11908">
    <property type="entry name" value="XANTHINE DEHYDROGENASE"/>
    <property type="match status" value="1"/>
</dbReference>
<dbReference type="SMART" id="SM01008">
    <property type="entry name" value="Ald_Xan_dh_C"/>
    <property type="match status" value="1"/>
</dbReference>
<dbReference type="GO" id="GO:0016491">
    <property type="term" value="F:oxidoreductase activity"/>
    <property type="evidence" value="ECO:0007669"/>
    <property type="project" value="UniProtKB-KW"/>
</dbReference>
<feature type="region of interest" description="Disordered" evidence="3">
    <location>
        <begin position="1"/>
        <end position="21"/>
    </location>
</feature>
<dbReference type="SUPFAM" id="SSF56003">
    <property type="entry name" value="Molybdenum cofactor-binding domain"/>
    <property type="match status" value="1"/>
</dbReference>
<evidence type="ECO:0000256" key="1">
    <source>
        <dbReference type="ARBA" id="ARBA00022505"/>
    </source>
</evidence>
<dbReference type="Pfam" id="PF20256">
    <property type="entry name" value="MoCoBD_2"/>
    <property type="match status" value="1"/>
</dbReference>
<dbReference type="InterPro" id="IPR016208">
    <property type="entry name" value="Ald_Oxase/xanthine_DH-like"/>
</dbReference>
<dbReference type="SUPFAM" id="SSF54665">
    <property type="entry name" value="CO dehydrogenase molybdoprotein N-domain-like"/>
    <property type="match status" value="1"/>
</dbReference>
<keyword evidence="2" id="KW-0560">Oxidoreductase</keyword>
<evidence type="ECO:0000256" key="3">
    <source>
        <dbReference type="SAM" id="MobiDB-lite"/>
    </source>
</evidence>
<accession>A0A842HQB8</accession>
<dbReference type="Proteomes" id="UP000545386">
    <property type="component" value="Unassembled WGS sequence"/>
</dbReference>
<keyword evidence="1" id="KW-0500">Molybdenum</keyword>
<dbReference type="InterPro" id="IPR000674">
    <property type="entry name" value="Ald_Oxase/Xan_DH_a/b"/>
</dbReference>
<dbReference type="InterPro" id="IPR046867">
    <property type="entry name" value="AldOxase/xan_DH_MoCoBD2"/>
</dbReference>
<evidence type="ECO:0000259" key="4">
    <source>
        <dbReference type="SMART" id="SM01008"/>
    </source>
</evidence>
<sequence>MTDSHHSTFTAKPQGVGARIPRKEDARHLHGKGNFIGNMSMPGLSEVAFLRSPLAHARITRVKVSPEAEGHVFLRSSMPDAKDIVANSTLPTYQASGQPPLAHDKVRFVGEPVAMTFAATRAEAEDLAELVDVDYDELPVYVDIEGAEAATENFVHDHWKDNVFVTLNANTNFDELSAKAEVVVKREIDLSRQCMLPMEGIAVLAYWDNQVNQLVIYTATQVPHLIRTGLSEFLDLPQEQIRVISPDVGGGFGYKCILQQEELCVAWLAKTYKRPFRYLEDRREHLIAGANTREHHYEMTAYADKQGKLLALDAKVTINGGAYSVWPFTVGLETGQALGNLPGPYAFRGYRCQTRCVATNKPGFLPYRGVARTGVCFAIELLLDAVAREVGREAWEVRLDNLVQPEQMPYVNVTNKHLDSGDYPASLRRALEMIDVNAVRERQQRGEPDGRLIGLGVATYTEQSAHGTSVFAAWGTPVIPGFDQAAVKLTPDGGAELRVGVHSHGQGMETTFAQIANEILGIDVNRIRLVHGDTGQTPYSSGTYASRSLVMSGGAVSTACKQLVPRIKKIGAHLLEASVDDVVLEDGFVKAGDRQVPMSQICNAWYVNPQHLPADVDPAGLEISVGYRPKVDTGSFTYCSQAAVVAVDPNTGAIEILDYVVVEDCGRMINPLVVEGQTIGGIAQGIGTALYEEMPYDDQGQPLASTLADYIMPGATEVPNIRIDHFETLSPHTEFGAKGMGEGGAIAPPAVIFGAVNDALKDYGVEFTRTPLSPHRLLDALADAGRSTESRPNATAGATV</sequence>
<keyword evidence="6" id="KW-1185">Reference proteome</keyword>
<proteinExistence type="predicted"/>
<reference evidence="5 6" key="1">
    <citation type="submission" date="2020-08" db="EMBL/GenBank/DDBJ databases">
        <title>Paraeoetvoesia sp. YC-7-48 draft genome sequence.</title>
        <authorList>
            <person name="Yao L."/>
        </authorList>
    </citation>
    <scope>NUCLEOTIDE SEQUENCE [LARGE SCALE GENOMIC DNA]</scope>
    <source>
        <strain evidence="6">YC-7-48</strain>
    </source>
</reference>
<evidence type="ECO:0000313" key="6">
    <source>
        <dbReference type="Proteomes" id="UP000545386"/>
    </source>
</evidence>
<dbReference type="EMBL" id="JACJUU010000002">
    <property type="protein sequence ID" value="MBC2769045.1"/>
    <property type="molecule type" value="Genomic_DNA"/>
</dbReference>